<protein>
    <submittedName>
        <fullName evidence="2">MarR family transcriptional regulator</fullName>
    </submittedName>
</protein>
<dbReference type="GO" id="GO:0006950">
    <property type="term" value="P:response to stress"/>
    <property type="evidence" value="ECO:0007669"/>
    <property type="project" value="TreeGrafter"/>
</dbReference>
<organism evidence="2 3">
    <name type="scientific">Nakamurella alba</name>
    <dbReference type="NCBI Taxonomy" id="2665158"/>
    <lineage>
        <taxon>Bacteria</taxon>
        <taxon>Bacillati</taxon>
        <taxon>Actinomycetota</taxon>
        <taxon>Actinomycetes</taxon>
        <taxon>Nakamurellales</taxon>
        <taxon>Nakamurellaceae</taxon>
        <taxon>Nakamurella</taxon>
    </lineage>
</organism>
<evidence type="ECO:0000313" key="3">
    <source>
        <dbReference type="Proteomes" id="UP000460221"/>
    </source>
</evidence>
<dbReference type="PANTHER" id="PTHR33164">
    <property type="entry name" value="TRANSCRIPTIONAL REGULATOR, MARR FAMILY"/>
    <property type="match status" value="1"/>
</dbReference>
<dbReference type="SUPFAM" id="SSF46785">
    <property type="entry name" value="Winged helix' DNA-binding domain"/>
    <property type="match status" value="1"/>
</dbReference>
<accession>A0A7K1FLK1</accession>
<feature type="domain" description="HTH marR-type" evidence="1">
    <location>
        <begin position="15"/>
        <end position="147"/>
    </location>
</feature>
<name>A0A7K1FLK1_9ACTN</name>
<evidence type="ECO:0000259" key="1">
    <source>
        <dbReference type="PROSITE" id="PS50995"/>
    </source>
</evidence>
<sequence>MCQHVDMTETVGPVAQSVGYVLKQVASRLRAAMDEVLRPLDLTVSQYVCLELLKQQPGMSNADLARAAFVTRQSMNLVLRGLQDRGLLSRPEVAETGRALPTELTPAGGRALAAASAAVRGVEKRMLGPLSGPEQQRLLGDLTRCAQALV</sequence>
<dbReference type="InterPro" id="IPR036390">
    <property type="entry name" value="WH_DNA-bd_sf"/>
</dbReference>
<reference evidence="2 3" key="1">
    <citation type="submission" date="2019-11" db="EMBL/GenBank/DDBJ databases">
        <authorList>
            <person name="Jiang L.-Q."/>
        </authorList>
    </citation>
    <scope>NUCLEOTIDE SEQUENCE [LARGE SCALE GENOMIC DNA]</scope>
    <source>
        <strain evidence="2 3">YIM 132087</strain>
    </source>
</reference>
<dbReference type="SMART" id="SM00347">
    <property type="entry name" value="HTH_MARR"/>
    <property type="match status" value="1"/>
</dbReference>
<dbReference type="Proteomes" id="UP000460221">
    <property type="component" value="Unassembled WGS sequence"/>
</dbReference>
<proteinExistence type="predicted"/>
<keyword evidence="3" id="KW-1185">Reference proteome</keyword>
<comment type="caution">
    <text evidence="2">The sequence shown here is derived from an EMBL/GenBank/DDBJ whole genome shotgun (WGS) entry which is preliminary data.</text>
</comment>
<dbReference type="InterPro" id="IPR039422">
    <property type="entry name" value="MarR/SlyA-like"/>
</dbReference>
<dbReference type="GO" id="GO:0003700">
    <property type="term" value="F:DNA-binding transcription factor activity"/>
    <property type="evidence" value="ECO:0007669"/>
    <property type="project" value="InterPro"/>
</dbReference>
<evidence type="ECO:0000313" key="2">
    <source>
        <dbReference type="EMBL" id="MTD15021.1"/>
    </source>
</evidence>
<dbReference type="PANTHER" id="PTHR33164:SF43">
    <property type="entry name" value="HTH-TYPE TRANSCRIPTIONAL REPRESSOR YETL"/>
    <property type="match status" value="1"/>
</dbReference>
<dbReference type="Pfam" id="PF01047">
    <property type="entry name" value="MarR"/>
    <property type="match status" value="1"/>
</dbReference>
<dbReference type="Gene3D" id="1.10.10.10">
    <property type="entry name" value="Winged helix-like DNA-binding domain superfamily/Winged helix DNA-binding domain"/>
    <property type="match status" value="1"/>
</dbReference>
<dbReference type="InterPro" id="IPR036388">
    <property type="entry name" value="WH-like_DNA-bd_sf"/>
</dbReference>
<dbReference type="AlphaFoldDB" id="A0A7K1FLK1"/>
<dbReference type="PROSITE" id="PS50995">
    <property type="entry name" value="HTH_MARR_2"/>
    <property type="match status" value="1"/>
</dbReference>
<dbReference type="InterPro" id="IPR000835">
    <property type="entry name" value="HTH_MarR-typ"/>
</dbReference>
<gene>
    <name evidence="2" type="ORF">GIS00_13840</name>
</gene>
<dbReference type="EMBL" id="WLYK01000005">
    <property type="protein sequence ID" value="MTD15021.1"/>
    <property type="molecule type" value="Genomic_DNA"/>
</dbReference>